<accession>A0ABQ2L3P9</accession>
<gene>
    <name evidence="6" type="primary">mrsF</name>
    <name evidence="6" type="ORF">GCM10010969_20590</name>
</gene>
<dbReference type="SMART" id="SM00382">
    <property type="entry name" value="AAA"/>
    <property type="match status" value="1"/>
</dbReference>
<dbReference type="PANTHER" id="PTHR43335:SF4">
    <property type="entry name" value="ABC TRANSPORTER, ATP-BINDING PROTEIN"/>
    <property type="match status" value="1"/>
</dbReference>
<dbReference type="GO" id="GO:0005524">
    <property type="term" value="F:ATP binding"/>
    <property type="evidence" value="ECO:0007669"/>
    <property type="project" value="UniProtKB-KW"/>
</dbReference>
<protein>
    <submittedName>
        <fullName evidence="6">ABC transporter ATP-binding protein</fullName>
    </submittedName>
</protein>
<evidence type="ECO:0000313" key="6">
    <source>
        <dbReference type="EMBL" id="GGN99936.1"/>
    </source>
</evidence>
<dbReference type="PANTHER" id="PTHR43335">
    <property type="entry name" value="ABC TRANSPORTER, ATP-BINDING PROTEIN"/>
    <property type="match status" value="1"/>
</dbReference>
<evidence type="ECO:0000256" key="2">
    <source>
        <dbReference type="ARBA" id="ARBA00022448"/>
    </source>
</evidence>
<dbReference type="Gene3D" id="3.40.50.300">
    <property type="entry name" value="P-loop containing nucleotide triphosphate hydrolases"/>
    <property type="match status" value="1"/>
</dbReference>
<dbReference type="InterPro" id="IPR027417">
    <property type="entry name" value="P-loop_NTPase"/>
</dbReference>
<keyword evidence="4 6" id="KW-0067">ATP-binding</keyword>
<dbReference type="Pfam" id="PF00005">
    <property type="entry name" value="ABC_tran"/>
    <property type="match status" value="1"/>
</dbReference>
<comment type="similarity">
    <text evidence="1">Belongs to the ABC transporter superfamily.</text>
</comment>
<dbReference type="SUPFAM" id="SSF52540">
    <property type="entry name" value="P-loop containing nucleoside triphosphate hydrolases"/>
    <property type="match status" value="1"/>
</dbReference>
<evidence type="ECO:0000256" key="1">
    <source>
        <dbReference type="ARBA" id="ARBA00005417"/>
    </source>
</evidence>
<dbReference type="InterPro" id="IPR017871">
    <property type="entry name" value="ABC_transporter-like_CS"/>
</dbReference>
<dbReference type="RefSeq" id="WP_018978997.1">
    <property type="nucleotide sequence ID" value="NZ_BMLN01000005.1"/>
</dbReference>
<evidence type="ECO:0000256" key="4">
    <source>
        <dbReference type="ARBA" id="ARBA00022840"/>
    </source>
</evidence>
<evidence type="ECO:0000256" key="3">
    <source>
        <dbReference type="ARBA" id="ARBA00022741"/>
    </source>
</evidence>
<keyword evidence="3" id="KW-0547">Nucleotide-binding</keyword>
<dbReference type="InterPro" id="IPR003593">
    <property type="entry name" value="AAA+_ATPase"/>
</dbReference>
<dbReference type="PROSITE" id="PS50893">
    <property type="entry name" value="ABC_TRANSPORTER_2"/>
    <property type="match status" value="1"/>
</dbReference>
<evidence type="ECO:0000259" key="5">
    <source>
        <dbReference type="PROSITE" id="PS50893"/>
    </source>
</evidence>
<feature type="domain" description="ABC transporter" evidence="5">
    <location>
        <begin position="6"/>
        <end position="233"/>
    </location>
</feature>
<dbReference type="InterPro" id="IPR003439">
    <property type="entry name" value="ABC_transporter-like_ATP-bd"/>
</dbReference>
<dbReference type="PROSITE" id="PS00211">
    <property type="entry name" value="ABC_TRANSPORTER_1"/>
    <property type="match status" value="1"/>
</dbReference>
<name>A0ABQ2L3P9_9BACL</name>
<reference evidence="7" key="1">
    <citation type="journal article" date="2019" name="Int. J. Syst. Evol. Microbiol.">
        <title>The Global Catalogue of Microorganisms (GCM) 10K type strain sequencing project: providing services to taxonomists for standard genome sequencing and annotation.</title>
        <authorList>
            <consortium name="The Broad Institute Genomics Platform"/>
            <consortium name="The Broad Institute Genome Sequencing Center for Infectious Disease"/>
            <person name="Wu L."/>
            <person name="Ma J."/>
        </authorList>
    </citation>
    <scope>NUCLEOTIDE SEQUENCE [LARGE SCALE GENOMIC DNA]</scope>
    <source>
        <strain evidence="7">CGMCC 1.6964</strain>
    </source>
</reference>
<comment type="caution">
    <text evidence="6">The sequence shown here is derived from an EMBL/GenBank/DDBJ whole genome shotgun (WGS) entry which is preliminary data.</text>
</comment>
<keyword evidence="2" id="KW-0813">Transport</keyword>
<keyword evidence="7" id="KW-1185">Reference proteome</keyword>
<dbReference type="Proteomes" id="UP000606653">
    <property type="component" value="Unassembled WGS sequence"/>
</dbReference>
<dbReference type="EMBL" id="BMLN01000005">
    <property type="protein sequence ID" value="GGN99936.1"/>
    <property type="molecule type" value="Genomic_DNA"/>
</dbReference>
<proteinExistence type="inferred from homology"/>
<dbReference type="CDD" id="cd03268">
    <property type="entry name" value="ABC_BcrA_bacitracin_resist"/>
    <property type="match status" value="1"/>
</dbReference>
<organism evidence="6 7">
    <name type="scientific">Saccharibacillus kuerlensis</name>
    <dbReference type="NCBI Taxonomy" id="459527"/>
    <lineage>
        <taxon>Bacteria</taxon>
        <taxon>Bacillati</taxon>
        <taxon>Bacillota</taxon>
        <taxon>Bacilli</taxon>
        <taxon>Bacillales</taxon>
        <taxon>Paenibacillaceae</taxon>
        <taxon>Saccharibacillus</taxon>
    </lineage>
</organism>
<evidence type="ECO:0000313" key="7">
    <source>
        <dbReference type="Proteomes" id="UP000606653"/>
    </source>
</evidence>
<sequence length="328" mass="35928">MTDMMIETRNLMKKYKGTRAVDALNLAIPQGEIYGFLGPNGAGKTTTIRMLLGLIKPDSGVVQIFGKDLRKDRLQILRRVGSLVEYPSYYGHLNAIENLETIRRILNVPKSRIHEVLATVGLTKDAKRVVKGYSLGMKQRLGIATALLGSPELLILDEPTNGLDPSGILEIRELIKKMPKEQGITVLVSSHLLSEVEQMASSVGIVNQGRMIFQDSMPNLQRKAGSEIYIALSDAEAGVVTARELGCFPRLDDGRLVFKGLDNGQIARLVAALVDARHSIYRVEERRKSLEDLFLTMTGSGGAETDISRIDAGHGAPRAVGLRREAAQ</sequence>